<evidence type="ECO:0000313" key="4">
    <source>
        <dbReference type="Proteomes" id="UP000249725"/>
    </source>
</evidence>
<keyword evidence="4" id="KW-1185">Reference proteome</keyword>
<proteinExistence type="predicted"/>
<dbReference type="RefSeq" id="WP_111515384.1">
    <property type="nucleotide sequence ID" value="NZ_QFYR01000003.1"/>
</dbReference>
<name>A0A328ABN7_9CAUL</name>
<sequence length="200" mass="22680">MSESALEQERSVGPTETEKALGPIRVSLHSSTQLFSSIDPSPFVERNLDHAAERFIVNWARTLPRRSPFELELRLFEAPTSHDACEREIHEAVHLHFTRRADYMTRELHELLRRGRRSLVIGVVFITACLLSSNAATRLFPGAVGAVISEGLKVAGWVAMWQPVNVFLYGWWPITGERRLFRRLSKMKVHVRAPGQGAAR</sequence>
<evidence type="ECO:0000256" key="1">
    <source>
        <dbReference type="SAM" id="MobiDB-lite"/>
    </source>
</evidence>
<feature type="region of interest" description="Disordered" evidence="1">
    <location>
        <begin position="1"/>
        <end position="20"/>
    </location>
</feature>
<dbReference type="OrthoDB" id="653003at2"/>
<gene>
    <name evidence="3" type="ORF">DJ018_12955</name>
</gene>
<comment type="caution">
    <text evidence="3">The sequence shown here is derived from an EMBL/GenBank/DDBJ whole genome shotgun (WGS) entry which is preliminary data.</text>
</comment>
<dbReference type="Proteomes" id="UP000249725">
    <property type="component" value="Unassembled WGS sequence"/>
</dbReference>
<dbReference type="AlphaFoldDB" id="A0A328ABN7"/>
<evidence type="ECO:0000256" key="2">
    <source>
        <dbReference type="SAM" id="Phobius"/>
    </source>
</evidence>
<feature type="transmembrane region" description="Helical" evidence="2">
    <location>
        <begin position="119"/>
        <end position="148"/>
    </location>
</feature>
<dbReference type="EMBL" id="QFYR01000003">
    <property type="protein sequence ID" value="RAK52060.1"/>
    <property type="molecule type" value="Genomic_DNA"/>
</dbReference>
<protein>
    <submittedName>
        <fullName evidence="3">Uncharacterized protein</fullName>
    </submittedName>
</protein>
<evidence type="ECO:0000313" key="3">
    <source>
        <dbReference type="EMBL" id="RAK52060.1"/>
    </source>
</evidence>
<accession>A0A328ABN7</accession>
<reference evidence="4" key="1">
    <citation type="submission" date="2018-05" db="EMBL/GenBank/DDBJ databases">
        <authorList>
            <person name="Li X."/>
        </authorList>
    </citation>
    <scope>NUCLEOTIDE SEQUENCE [LARGE SCALE GENOMIC DNA]</scope>
    <source>
        <strain evidence="4">YIM 73061</strain>
    </source>
</reference>
<keyword evidence="2" id="KW-0472">Membrane</keyword>
<keyword evidence="2" id="KW-1133">Transmembrane helix</keyword>
<feature type="transmembrane region" description="Helical" evidence="2">
    <location>
        <begin position="154"/>
        <end position="174"/>
    </location>
</feature>
<keyword evidence="2" id="KW-0812">Transmembrane</keyword>
<organism evidence="3 4">
    <name type="scientific">Phenylobacterium deserti</name>
    <dbReference type="NCBI Taxonomy" id="1914756"/>
    <lineage>
        <taxon>Bacteria</taxon>
        <taxon>Pseudomonadati</taxon>
        <taxon>Pseudomonadota</taxon>
        <taxon>Alphaproteobacteria</taxon>
        <taxon>Caulobacterales</taxon>
        <taxon>Caulobacteraceae</taxon>
        <taxon>Phenylobacterium</taxon>
    </lineage>
</organism>